<dbReference type="AlphaFoldDB" id="A0A0E9QK03"/>
<dbReference type="EMBL" id="GBXM01092174">
    <property type="protein sequence ID" value="JAH16403.1"/>
    <property type="molecule type" value="Transcribed_RNA"/>
</dbReference>
<organism evidence="1">
    <name type="scientific">Anguilla anguilla</name>
    <name type="common">European freshwater eel</name>
    <name type="synonym">Muraena anguilla</name>
    <dbReference type="NCBI Taxonomy" id="7936"/>
    <lineage>
        <taxon>Eukaryota</taxon>
        <taxon>Metazoa</taxon>
        <taxon>Chordata</taxon>
        <taxon>Craniata</taxon>
        <taxon>Vertebrata</taxon>
        <taxon>Euteleostomi</taxon>
        <taxon>Actinopterygii</taxon>
        <taxon>Neopterygii</taxon>
        <taxon>Teleostei</taxon>
        <taxon>Anguilliformes</taxon>
        <taxon>Anguillidae</taxon>
        <taxon>Anguilla</taxon>
    </lineage>
</organism>
<sequence>MWCGSVPHWCASNCCRLNSQVGAQAVTIPQKINKIKKL</sequence>
<reference evidence="1" key="2">
    <citation type="journal article" date="2015" name="Fish Shellfish Immunol.">
        <title>Early steps in the European eel (Anguilla anguilla)-Vibrio vulnificus interaction in the gills: Role of the RtxA13 toxin.</title>
        <authorList>
            <person name="Callol A."/>
            <person name="Pajuelo D."/>
            <person name="Ebbesson L."/>
            <person name="Teles M."/>
            <person name="MacKenzie S."/>
            <person name="Amaro C."/>
        </authorList>
    </citation>
    <scope>NUCLEOTIDE SEQUENCE</scope>
</reference>
<name>A0A0E9QK03_ANGAN</name>
<protein>
    <submittedName>
        <fullName evidence="1">Uncharacterized protein</fullName>
    </submittedName>
</protein>
<accession>A0A0E9QK03</accession>
<evidence type="ECO:0000313" key="1">
    <source>
        <dbReference type="EMBL" id="JAH16403.1"/>
    </source>
</evidence>
<reference evidence="1" key="1">
    <citation type="submission" date="2014-11" db="EMBL/GenBank/DDBJ databases">
        <authorList>
            <person name="Amaro Gonzalez C."/>
        </authorList>
    </citation>
    <scope>NUCLEOTIDE SEQUENCE</scope>
</reference>
<proteinExistence type="predicted"/>